<feature type="domain" description="Nudix hydrolase" evidence="1">
    <location>
        <begin position="11"/>
        <end position="137"/>
    </location>
</feature>
<dbReference type="InterPro" id="IPR015797">
    <property type="entry name" value="NUDIX_hydrolase-like_dom_sf"/>
</dbReference>
<organism evidence="2 3">
    <name type="scientific">Candidatus Magasanikbacteria bacterium CG_4_10_14_0_2_um_filter_33_14</name>
    <dbReference type="NCBI Taxonomy" id="1974636"/>
    <lineage>
        <taxon>Bacteria</taxon>
        <taxon>Candidatus Magasanikiibacteriota</taxon>
    </lineage>
</organism>
<reference evidence="3" key="1">
    <citation type="submission" date="2017-09" db="EMBL/GenBank/DDBJ databases">
        <title>Depth-based differentiation of microbial function through sediment-hosted aquifers and enrichment of novel symbionts in the deep terrestrial subsurface.</title>
        <authorList>
            <person name="Probst A.J."/>
            <person name="Ladd B."/>
            <person name="Jarett J.K."/>
            <person name="Geller-Mcgrath D.E."/>
            <person name="Sieber C.M.K."/>
            <person name="Emerson J.B."/>
            <person name="Anantharaman K."/>
            <person name="Thomas B.C."/>
            <person name="Malmstrom R."/>
            <person name="Stieglmeier M."/>
            <person name="Klingl A."/>
            <person name="Woyke T."/>
            <person name="Ryan C.M."/>
            <person name="Banfield J.F."/>
        </authorList>
    </citation>
    <scope>NUCLEOTIDE SEQUENCE [LARGE SCALE GENOMIC DNA]</scope>
</reference>
<protein>
    <submittedName>
        <fullName evidence="2">DNA mismatch repair protein MutT</fullName>
    </submittedName>
</protein>
<dbReference type="PANTHER" id="PTHR43736">
    <property type="entry name" value="ADP-RIBOSE PYROPHOSPHATASE"/>
    <property type="match status" value="1"/>
</dbReference>
<dbReference type="Proteomes" id="UP000231453">
    <property type="component" value="Unassembled WGS sequence"/>
</dbReference>
<dbReference type="AlphaFoldDB" id="A0A2M7V8W7"/>
<evidence type="ECO:0000313" key="2">
    <source>
        <dbReference type="EMBL" id="PIZ95257.1"/>
    </source>
</evidence>
<sequence>MELPFTLEEKYQTCTVDVIITNENGQILLIRRGVEPYKDYWILPGGRIKQERPQEAAIRKIYEEIVVKIKLDRVYGAYTSLGKDPRGARINIVYIAHIVEGKPQKTINASDMKWLNKNEIPNNIGFHHKNILDDYFTHPDRQFLN</sequence>
<dbReference type="InterPro" id="IPR000086">
    <property type="entry name" value="NUDIX_hydrolase_dom"/>
</dbReference>
<accession>A0A2M7V8W7</accession>
<dbReference type="CDD" id="cd18873">
    <property type="entry name" value="NUDIX_NadM_like"/>
    <property type="match status" value="1"/>
</dbReference>
<proteinExistence type="predicted"/>
<dbReference type="SUPFAM" id="SSF55811">
    <property type="entry name" value="Nudix"/>
    <property type="match status" value="1"/>
</dbReference>
<dbReference type="EMBL" id="PFPL01000059">
    <property type="protein sequence ID" value="PIZ95257.1"/>
    <property type="molecule type" value="Genomic_DNA"/>
</dbReference>
<name>A0A2M7V8W7_9BACT</name>
<dbReference type="PANTHER" id="PTHR43736:SF1">
    <property type="entry name" value="DIHYDRONEOPTERIN TRIPHOSPHATE DIPHOSPHATASE"/>
    <property type="match status" value="1"/>
</dbReference>
<evidence type="ECO:0000313" key="3">
    <source>
        <dbReference type="Proteomes" id="UP000231453"/>
    </source>
</evidence>
<comment type="caution">
    <text evidence="2">The sequence shown here is derived from an EMBL/GenBank/DDBJ whole genome shotgun (WGS) entry which is preliminary data.</text>
</comment>
<evidence type="ECO:0000259" key="1">
    <source>
        <dbReference type="PROSITE" id="PS51462"/>
    </source>
</evidence>
<gene>
    <name evidence="2" type="ORF">COX80_04820</name>
</gene>
<dbReference type="Gene3D" id="3.90.79.10">
    <property type="entry name" value="Nucleoside Triphosphate Pyrophosphohydrolase"/>
    <property type="match status" value="1"/>
</dbReference>
<dbReference type="PROSITE" id="PS51462">
    <property type="entry name" value="NUDIX"/>
    <property type="match status" value="1"/>
</dbReference>
<dbReference type="Pfam" id="PF00293">
    <property type="entry name" value="NUDIX"/>
    <property type="match status" value="1"/>
</dbReference>